<sequence length="496" mass="55728">MEGENGEAKIIKKEKKQKRGQICSPEIQICAAENGSQAKIKKKRKKVETVAKEKEEKADQKKDKKKAKRKKRDDVSSTIETDDGDKRKKKPAGDGVIQTENFTLKAGKLEKKKRKEEKLKEKCVQIKPENMKVEKDEEMPIRSNNRKKPKKGKGKDLASRTAETKELVVEKKKKTPVITNGVGETKAKKKAKLLENGIKVEKEETEVSKVKLKSKKEKESKSEGNEIKAKRKKSTEDEEILPKKKNKLKNKEISVEEDVSEVKSKKKNKSKKAKEEDGNVEAEEMEPQKKKRKRVKEEEGVEDGVALAAEPQSKKSKRKKNSAKDGQDVNTEAKATRKKKKKNKEEQEDSQDFPKGDVVFLSAKPGNSDEVAINQERRKALQMEIEEASQPDKPAVLGQWSTAQFDSSQQQQKFLRLMGGFKKGFQPAGAAAGGANMALGKDAQQQLQQGLLGQFERAHARKMDFSNRGAGLGFTAPSNKKFSIDINASRSVRFDD</sequence>
<feature type="compositionally biased region" description="Basic and acidic residues" evidence="1">
    <location>
        <begin position="1"/>
        <end position="11"/>
    </location>
</feature>
<evidence type="ECO:0000256" key="1">
    <source>
        <dbReference type="SAM" id="MobiDB-lite"/>
    </source>
</evidence>
<name>A0A096MAZ8_POEFO</name>
<dbReference type="AlphaFoldDB" id="A0A096MAZ8"/>
<dbReference type="Pfam" id="PF15477">
    <property type="entry name" value="SMAP"/>
    <property type="match status" value="1"/>
</dbReference>
<dbReference type="KEGG" id="pfor:103150553"/>
<dbReference type="GeneTree" id="ENSGT00500000044955"/>
<proteinExistence type="predicted"/>
<dbReference type="Proteomes" id="UP000028760">
    <property type="component" value="Unassembled WGS sequence"/>
</dbReference>
<feature type="compositionally biased region" description="Basic and acidic residues" evidence="1">
    <location>
        <begin position="216"/>
        <end position="228"/>
    </location>
</feature>
<feature type="region of interest" description="Disordered" evidence="1">
    <location>
        <begin position="1"/>
        <end position="168"/>
    </location>
</feature>
<dbReference type="EMBL" id="AYCK01013417">
    <property type="status" value="NOT_ANNOTATED_CDS"/>
    <property type="molecule type" value="Genomic_DNA"/>
</dbReference>
<protein>
    <submittedName>
        <fullName evidence="3">Lysine-rich nucleolar protein 1</fullName>
    </submittedName>
</protein>
<dbReference type="RefSeq" id="XP_007570293.1">
    <property type="nucleotide sequence ID" value="XM_007570231.2"/>
</dbReference>
<dbReference type="STRING" id="48698.ENSPFOP00000028589"/>
<dbReference type="PANTHER" id="PTHR22426">
    <property type="entry name" value="ARGININE_SERINE-RICH COILED-COIL PROTEIN 2"/>
    <property type="match status" value="1"/>
</dbReference>
<feature type="region of interest" description="Disordered" evidence="1">
    <location>
        <begin position="186"/>
        <end position="370"/>
    </location>
</feature>
<feature type="compositionally biased region" description="Basic and acidic residues" evidence="1">
    <location>
        <begin position="116"/>
        <end position="140"/>
    </location>
</feature>
<dbReference type="PANTHER" id="PTHR22426:SF1">
    <property type="entry name" value="LYSINE-RICH NUCLEOLAR PROTEIN 1"/>
    <property type="match status" value="1"/>
</dbReference>
<evidence type="ECO:0000259" key="2">
    <source>
        <dbReference type="Pfam" id="PF15477"/>
    </source>
</evidence>
<reference evidence="4" key="1">
    <citation type="submission" date="2013-10" db="EMBL/GenBank/DDBJ databases">
        <authorList>
            <person name="Schartl M."/>
            <person name="Warren W."/>
        </authorList>
    </citation>
    <scope>NUCLEOTIDE SEQUENCE [LARGE SCALE GENOMIC DNA]</scope>
    <source>
        <strain evidence="4">female</strain>
    </source>
</reference>
<organism evidence="3 4">
    <name type="scientific">Poecilia formosa</name>
    <name type="common">Amazon molly</name>
    <name type="synonym">Limia formosa</name>
    <dbReference type="NCBI Taxonomy" id="48698"/>
    <lineage>
        <taxon>Eukaryota</taxon>
        <taxon>Metazoa</taxon>
        <taxon>Chordata</taxon>
        <taxon>Craniata</taxon>
        <taxon>Vertebrata</taxon>
        <taxon>Euteleostomi</taxon>
        <taxon>Actinopterygii</taxon>
        <taxon>Neopterygii</taxon>
        <taxon>Teleostei</taxon>
        <taxon>Neoteleostei</taxon>
        <taxon>Acanthomorphata</taxon>
        <taxon>Ovalentaria</taxon>
        <taxon>Atherinomorphae</taxon>
        <taxon>Cyprinodontiformes</taxon>
        <taxon>Poeciliidae</taxon>
        <taxon>Poeciliinae</taxon>
        <taxon>Poecilia</taxon>
    </lineage>
</organism>
<dbReference type="CTD" id="400506"/>
<keyword evidence="4" id="KW-1185">Reference proteome</keyword>
<feature type="compositionally biased region" description="Basic and acidic residues" evidence="1">
    <location>
        <begin position="154"/>
        <end position="168"/>
    </location>
</feature>
<evidence type="ECO:0000313" key="4">
    <source>
        <dbReference type="Proteomes" id="UP000028760"/>
    </source>
</evidence>
<dbReference type="GeneID" id="103150553"/>
<evidence type="ECO:0000313" key="3">
    <source>
        <dbReference type="Ensembl" id="ENSPFOP00000028589.1"/>
    </source>
</evidence>
<accession>A0A096MAZ8</accession>
<dbReference type="Ensembl" id="ENSPFOT00000030838.1">
    <property type="protein sequence ID" value="ENSPFOP00000028589.1"/>
    <property type="gene ID" value="ENSPFOG00000023981.1"/>
</dbReference>
<feature type="domain" description="Small acidic protein-like" evidence="2">
    <location>
        <begin position="400"/>
        <end position="473"/>
    </location>
</feature>
<dbReference type="OrthoDB" id="9451331at2759"/>
<dbReference type="RefSeq" id="XP_007570292.1">
    <property type="nucleotide sequence ID" value="XM_007570230.2"/>
</dbReference>
<dbReference type="OMA" id="WFCEARD"/>
<reference evidence="3" key="3">
    <citation type="submission" date="2025-09" db="UniProtKB">
        <authorList>
            <consortium name="Ensembl"/>
        </authorList>
    </citation>
    <scope>IDENTIFICATION</scope>
</reference>
<feature type="compositionally biased region" description="Basic and acidic residues" evidence="1">
    <location>
        <begin position="47"/>
        <end position="62"/>
    </location>
</feature>
<feature type="compositionally biased region" description="Basic residues" evidence="1">
    <location>
        <begin position="144"/>
        <end position="153"/>
    </location>
</feature>
<reference evidence="3" key="2">
    <citation type="submission" date="2025-08" db="UniProtKB">
        <authorList>
            <consortium name="Ensembl"/>
        </authorList>
    </citation>
    <scope>IDENTIFICATION</scope>
</reference>
<dbReference type="InterPro" id="IPR028124">
    <property type="entry name" value="SMAP_dom"/>
</dbReference>
<feature type="compositionally biased region" description="Basic and acidic residues" evidence="1">
    <location>
        <begin position="198"/>
        <end position="209"/>
    </location>
</feature>
<dbReference type="eggNOG" id="ENOG502S1WB">
    <property type="taxonomic scope" value="Eukaryota"/>
</dbReference>